<feature type="transmembrane region" description="Helical" evidence="10">
    <location>
        <begin position="165"/>
        <end position="188"/>
    </location>
</feature>
<name>A0A9W6GND7_9FUSO</name>
<feature type="transmembrane region" description="Helical" evidence="10">
    <location>
        <begin position="238"/>
        <end position="259"/>
    </location>
</feature>
<evidence type="ECO:0000256" key="10">
    <source>
        <dbReference type="SAM" id="Phobius"/>
    </source>
</evidence>
<accession>A0A9W6GND7</accession>
<protein>
    <recommendedName>
        <fullName evidence="3">Multidrug export protein MepA</fullName>
    </recommendedName>
</protein>
<evidence type="ECO:0000256" key="9">
    <source>
        <dbReference type="ARBA" id="ARBA00023251"/>
    </source>
</evidence>
<keyword evidence="7 10" id="KW-1133">Transmembrane helix</keyword>
<feature type="transmembrane region" description="Helical" evidence="10">
    <location>
        <begin position="21"/>
        <end position="43"/>
    </location>
</feature>
<reference evidence="11" key="1">
    <citation type="submission" date="2022-12" db="EMBL/GenBank/DDBJ databases">
        <title>Reference genome sequencing for broad-spectrum identification of bacterial and archaeal isolates by mass spectrometry.</title>
        <authorList>
            <person name="Sekiguchi Y."/>
            <person name="Tourlousse D.M."/>
        </authorList>
    </citation>
    <scope>NUCLEOTIDE SEQUENCE</scope>
    <source>
        <strain evidence="11">10succ1</strain>
    </source>
</reference>
<evidence type="ECO:0000256" key="8">
    <source>
        <dbReference type="ARBA" id="ARBA00023136"/>
    </source>
</evidence>
<feature type="transmembrane region" description="Helical" evidence="10">
    <location>
        <begin position="49"/>
        <end position="72"/>
    </location>
</feature>
<dbReference type="GO" id="GO:0042910">
    <property type="term" value="F:xenobiotic transmembrane transporter activity"/>
    <property type="evidence" value="ECO:0007669"/>
    <property type="project" value="InterPro"/>
</dbReference>
<evidence type="ECO:0000256" key="5">
    <source>
        <dbReference type="ARBA" id="ARBA00022475"/>
    </source>
</evidence>
<gene>
    <name evidence="11" type="ORF">PM10SUCC1_37530</name>
</gene>
<dbReference type="GO" id="GO:0046677">
    <property type="term" value="P:response to antibiotic"/>
    <property type="evidence" value="ECO:0007669"/>
    <property type="project" value="UniProtKB-KW"/>
</dbReference>
<dbReference type="Proteomes" id="UP001144471">
    <property type="component" value="Unassembled WGS sequence"/>
</dbReference>
<feature type="transmembrane region" description="Helical" evidence="10">
    <location>
        <begin position="315"/>
        <end position="337"/>
    </location>
</feature>
<dbReference type="AlphaFoldDB" id="A0A9W6GND7"/>
<dbReference type="InterPro" id="IPR051327">
    <property type="entry name" value="MATE_MepA_subfamily"/>
</dbReference>
<feature type="transmembrane region" description="Helical" evidence="10">
    <location>
        <begin position="271"/>
        <end position="295"/>
    </location>
</feature>
<evidence type="ECO:0000313" key="11">
    <source>
        <dbReference type="EMBL" id="GLI58239.1"/>
    </source>
</evidence>
<evidence type="ECO:0000256" key="7">
    <source>
        <dbReference type="ARBA" id="ARBA00022989"/>
    </source>
</evidence>
<dbReference type="GO" id="GO:0015297">
    <property type="term" value="F:antiporter activity"/>
    <property type="evidence" value="ECO:0007669"/>
    <property type="project" value="InterPro"/>
</dbReference>
<evidence type="ECO:0000256" key="3">
    <source>
        <dbReference type="ARBA" id="ARBA00022106"/>
    </source>
</evidence>
<evidence type="ECO:0000313" key="12">
    <source>
        <dbReference type="Proteomes" id="UP001144471"/>
    </source>
</evidence>
<comment type="caution">
    <text evidence="11">The sequence shown here is derived from an EMBL/GenBank/DDBJ whole genome shotgun (WGS) entry which is preliminary data.</text>
</comment>
<evidence type="ECO:0000256" key="4">
    <source>
        <dbReference type="ARBA" id="ARBA00022448"/>
    </source>
</evidence>
<dbReference type="RefSeq" id="WP_281837945.1">
    <property type="nucleotide sequence ID" value="NZ_BSDY01000041.1"/>
</dbReference>
<dbReference type="InterPro" id="IPR002528">
    <property type="entry name" value="MATE_fam"/>
</dbReference>
<keyword evidence="9" id="KW-0046">Antibiotic resistance</keyword>
<evidence type="ECO:0000256" key="2">
    <source>
        <dbReference type="ARBA" id="ARBA00008417"/>
    </source>
</evidence>
<dbReference type="GO" id="GO:0005886">
    <property type="term" value="C:plasma membrane"/>
    <property type="evidence" value="ECO:0007669"/>
    <property type="project" value="UniProtKB-SubCell"/>
</dbReference>
<keyword evidence="8 10" id="KW-0472">Membrane</keyword>
<dbReference type="Pfam" id="PF01554">
    <property type="entry name" value="MatE"/>
    <property type="match status" value="2"/>
</dbReference>
<evidence type="ECO:0000256" key="6">
    <source>
        <dbReference type="ARBA" id="ARBA00022692"/>
    </source>
</evidence>
<keyword evidence="12" id="KW-1185">Reference proteome</keyword>
<keyword evidence="4" id="KW-0813">Transport</keyword>
<dbReference type="PANTHER" id="PTHR43823">
    <property type="entry name" value="SPORULATION PROTEIN YKVU"/>
    <property type="match status" value="1"/>
</dbReference>
<dbReference type="EMBL" id="BSDY01000041">
    <property type="protein sequence ID" value="GLI58239.1"/>
    <property type="molecule type" value="Genomic_DNA"/>
</dbReference>
<feature type="transmembrane region" description="Helical" evidence="10">
    <location>
        <begin position="136"/>
        <end position="153"/>
    </location>
</feature>
<dbReference type="InterPro" id="IPR048279">
    <property type="entry name" value="MdtK-like"/>
</dbReference>
<feature type="transmembrane region" description="Helical" evidence="10">
    <location>
        <begin position="388"/>
        <end position="410"/>
    </location>
</feature>
<keyword evidence="6 10" id="KW-0812">Transmembrane</keyword>
<sequence length="452" mass="49029">MKSADLLGEIPIPKLLKKLSIPAITAMLVNAIYNIVDTFFVGLLGDSGAIGAVTISFPLFFIVAAIGQTFGIGGGAYISRLLGEGRERYAEKVLVVATVTSIIIGIILSFTGTVFLEDIVRALGASPTIMAHGTNYMKYIVIGAPFAITGMALNNFIRAEGSTRYSMIAIILGVSINMALDPLFMFVFKMGVAGAAVATLISQIFSTVFLFNYYWSCKGKLVFSLWNFYINREIYSKILKVGLPSFIRQCLGGVALAFINGACSPYGDEAVAAFGIVCRMLSLGTFVLFGIAQAFQPIVAYNFGARNYHRVREALFYTIKIANLFSLGLSVLFISFARPILEVFSTDPGVVGIGVKILKGVMIVFAANSFQIIITTLFQALGRAREAFILSISRQGIFLAPCIIILPRLLGFYGVIYSQVVADLLALIFTGVIFWKAKGNLNREEKSQIVRA</sequence>
<dbReference type="InterPro" id="IPR045070">
    <property type="entry name" value="MATE_MepA-like"/>
</dbReference>
<dbReference type="CDD" id="cd13143">
    <property type="entry name" value="MATE_MepA_like"/>
    <property type="match status" value="1"/>
</dbReference>
<feature type="transmembrane region" description="Helical" evidence="10">
    <location>
        <begin position="416"/>
        <end position="435"/>
    </location>
</feature>
<proteinExistence type="inferred from homology"/>
<keyword evidence="5" id="KW-1003">Cell membrane</keyword>
<comment type="similarity">
    <text evidence="2">Belongs to the multi antimicrobial extrusion (MATE) (TC 2.A.66.1) family. MepA subfamily.</text>
</comment>
<feature type="transmembrane region" description="Helical" evidence="10">
    <location>
        <begin position="194"/>
        <end position="217"/>
    </location>
</feature>
<evidence type="ECO:0000256" key="1">
    <source>
        <dbReference type="ARBA" id="ARBA00004651"/>
    </source>
</evidence>
<feature type="transmembrane region" description="Helical" evidence="10">
    <location>
        <begin position="93"/>
        <end position="116"/>
    </location>
</feature>
<comment type="subcellular location">
    <subcellularLocation>
        <location evidence="1">Cell membrane</location>
        <topology evidence="1">Multi-pass membrane protein</topology>
    </subcellularLocation>
</comment>
<dbReference type="PANTHER" id="PTHR43823:SF3">
    <property type="entry name" value="MULTIDRUG EXPORT PROTEIN MEPA"/>
    <property type="match status" value="1"/>
</dbReference>
<dbReference type="NCBIfam" id="TIGR00797">
    <property type="entry name" value="matE"/>
    <property type="match status" value="1"/>
</dbReference>
<feature type="transmembrane region" description="Helical" evidence="10">
    <location>
        <begin position="357"/>
        <end position="381"/>
    </location>
</feature>
<dbReference type="PIRSF" id="PIRSF006603">
    <property type="entry name" value="DinF"/>
    <property type="match status" value="1"/>
</dbReference>
<organism evidence="11 12">
    <name type="scientific">Propionigenium maris DSM 9537</name>
    <dbReference type="NCBI Taxonomy" id="1123000"/>
    <lineage>
        <taxon>Bacteria</taxon>
        <taxon>Fusobacteriati</taxon>
        <taxon>Fusobacteriota</taxon>
        <taxon>Fusobacteriia</taxon>
        <taxon>Fusobacteriales</taxon>
        <taxon>Fusobacteriaceae</taxon>
        <taxon>Propionigenium</taxon>
    </lineage>
</organism>